<dbReference type="SUPFAM" id="SSF47413">
    <property type="entry name" value="lambda repressor-like DNA-binding domains"/>
    <property type="match status" value="1"/>
</dbReference>
<reference evidence="2" key="1">
    <citation type="submission" date="2009-10" db="EMBL/GenBank/DDBJ databases">
        <title>Diversity of trophic interactions inside an arsenic-rich microbial ecosystem.</title>
        <authorList>
            <person name="Bertin P.N."/>
            <person name="Heinrich-Salmeron A."/>
            <person name="Pelletier E."/>
            <person name="Goulhen-Chollet F."/>
            <person name="Arsene-Ploetze F."/>
            <person name="Gallien S."/>
            <person name="Calteau A."/>
            <person name="Vallenet D."/>
            <person name="Casiot C."/>
            <person name="Chane-Woon-Ming B."/>
            <person name="Giloteaux L."/>
            <person name="Barakat M."/>
            <person name="Bonnefoy V."/>
            <person name="Bruneel O."/>
            <person name="Chandler M."/>
            <person name="Cleiss J."/>
            <person name="Duran R."/>
            <person name="Elbaz-Poulichet F."/>
            <person name="Fonknechten N."/>
            <person name="Lauga B."/>
            <person name="Mornico D."/>
            <person name="Ortet P."/>
            <person name="Schaeffer C."/>
            <person name="Siguier P."/>
            <person name="Alexander Thil Smith A."/>
            <person name="Van Dorsselaer A."/>
            <person name="Weissenbach J."/>
            <person name="Medigue C."/>
            <person name="Le Paslier D."/>
        </authorList>
    </citation>
    <scope>NUCLEOTIDE SEQUENCE</scope>
</reference>
<dbReference type="GO" id="GO:0003677">
    <property type="term" value="F:DNA binding"/>
    <property type="evidence" value="ECO:0007669"/>
    <property type="project" value="InterPro"/>
</dbReference>
<gene>
    <name evidence="2" type="ORF">CARN7_1249</name>
</gene>
<name>E6QT97_9ZZZZ</name>
<accession>E6QT97</accession>
<dbReference type="EMBL" id="CABR01000084">
    <property type="protein sequence ID" value="CBI10469.1"/>
    <property type="molecule type" value="Genomic_DNA"/>
</dbReference>
<dbReference type="InterPro" id="IPR010982">
    <property type="entry name" value="Lambda_DNA-bd_dom_sf"/>
</dbReference>
<dbReference type="InterPro" id="IPR001387">
    <property type="entry name" value="Cro/C1-type_HTH"/>
</dbReference>
<dbReference type="AlphaFoldDB" id="E6QT97"/>
<evidence type="ECO:0000259" key="1">
    <source>
        <dbReference type="PROSITE" id="PS50943"/>
    </source>
</evidence>
<proteinExistence type="predicted"/>
<sequence>MIYSIKTLSQFPLLLKGFRKGKGLTQAAMAEKLGITQQSYAHFEANPAAATLERLFMVLRMLNVEISLDHTPPAASMGAAPSVKVTNKPPFAVKAMGQKINKTPRAVASRKEKPSAVAKVDRIVAPIRKKENW</sequence>
<dbReference type="CDD" id="cd00093">
    <property type="entry name" value="HTH_XRE"/>
    <property type="match status" value="1"/>
</dbReference>
<dbReference type="Gene3D" id="1.10.260.40">
    <property type="entry name" value="lambda repressor-like DNA-binding domains"/>
    <property type="match status" value="1"/>
</dbReference>
<organism evidence="2">
    <name type="scientific">mine drainage metagenome</name>
    <dbReference type="NCBI Taxonomy" id="410659"/>
    <lineage>
        <taxon>unclassified sequences</taxon>
        <taxon>metagenomes</taxon>
        <taxon>ecological metagenomes</taxon>
    </lineage>
</organism>
<dbReference type="PROSITE" id="PS50943">
    <property type="entry name" value="HTH_CROC1"/>
    <property type="match status" value="1"/>
</dbReference>
<feature type="domain" description="HTH cro/C1-type" evidence="1">
    <location>
        <begin position="15"/>
        <end position="70"/>
    </location>
</feature>
<protein>
    <submittedName>
        <fullName evidence="2">Transcriptional regulator, XRE family</fullName>
    </submittedName>
</protein>
<evidence type="ECO:0000313" key="2">
    <source>
        <dbReference type="EMBL" id="CBI10469.1"/>
    </source>
</evidence>
<comment type="caution">
    <text evidence="2">The sequence shown here is derived from an EMBL/GenBank/DDBJ whole genome shotgun (WGS) entry which is preliminary data.</text>
</comment>
<dbReference type="SMART" id="SM00530">
    <property type="entry name" value="HTH_XRE"/>
    <property type="match status" value="1"/>
</dbReference>
<dbReference type="Pfam" id="PF01381">
    <property type="entry name" value="HTH_3"/>
    <property type="match status" value="1"/>
</dbReference>